<keyword evidence="4" id="KW-1185">Reference proteome</keyword>
<sequence>MLEHGPAHDTEPSLHKQRQAGRAGLEEKTELDGEDGAGKNTRSARKGDLREMLKERRGESTATSTIGSEERRKAVEDKEAAELWRMYERLERRLDAQNPYCQAVFSEVTPFSRRIMSCPLPDNFKTPQVKAYNGTTDPQDQLARFRANVVMYAYPEEIKCRCFLATLEGQACEWFHKLPKGSIDRWSDLAHKFLEHFASSRRQKLPFSHLLNVKIWKGEQLREFINRWEKEAKDTQGADDHALIAMLQAALPQGDVRKEL</sequence>
<reference evidence="3 4" key="1">
    <citation type="submission" date="2018-04" db="EMBL/GenBank/DDBJ databases">
        <authorList>
            <person name="Vogel A."/>
        </authorList>
    </citation>
    <scope>NUCLEOTIDE SEQUENCE [LARGE SCALE GENOMIC DNA]</scope>
</reference>
<proteinExistence type="predicted"/>
<feature type="region of interest" description="Disordered" evidence="1">
    <location>
        <begin position="1"/>
        <end position="77"/>
    </location>
</feature>
<dbReference type="OrthoDB" id="1752047at2759"/>
<dbReference type="AlphaFoldDB" id="A0A484LIC4"/>
<dbReference type="Proteomes" id="UP000595140">
    <property type="component" value="Unassembled WGS sequence"/>
</dbReference>
<name>A0A484LIC4_9ASTE</name>
<feature type="domain" description="Retrotransposon gag" evidence="2">
    <location>
        <begin position="163"/>
        <end position="251"/>
    </location>
</feature>
<evidence type="ECO:0000259" key="2">
    <source>
        <dbReference type="Pfam" id="PF03732"/>
    </source>
</evidence>
<feature type="compositionally biased region" description="Basic and acidic residues" evidence="1">
    <location>
        <begin position="1"/>
        <end position="14"/>
    </location>
</feature>
<dbReference type="EMBL" id="OOIL02001498">
    <property type="protein sequence ID" value="VFQ76141.1"/>
    <property type="molecule type" value="Genomic_DNA"/>
</dbReference>
<gene>
    <name evidence="3" type="ORF">CCAM_LOCUS17917</name>
</gene>
<protein>
    <recommendedName>
        <fullName evidence="2">Retrotransposon gag domain-containing protein</fullName>
    </recommendedName>
</protein>
<accession>A0A484LIC4</accession>
<evidence type="ECO:0000313" key="4">
    <source>
        <dbReference type="Proteomes" id="UP000595140"/>
    </source>
</evidence>
<dbReference type="PANTHER" id="PTHR33223:SF10">
    <property type="entry name" value="AMINOTRANSFERASE-LIKE PLANT MOBILE DOMAIN-CONTAINING PROTEIN"/>
    <property type="match status" value="1"/>
</dbReference>
<feature type="compositionally biased region" description="Basic and acidic residues" evidence="1">
    <location>
        <begin position="45"/>
        <end position="59"/>
    </location>
</feature>
<evidence type="ECO:0000313" key="3">
    <source>
        <dbReference type="EMBL" id="VFQ76141.1"/>
    </source>
</evidence>
<dbReference type="PANTHER" id="PTHR33223">
    <property type="entry name" value="CCHC-TYPE DOMAIN-CONTAINING PROTEIN"/>
    <property type="match status" value="1"/>
</dbReference>
<dbReference type="InterPro" id="IPR005162">
    <property type="entry name" value="Retrotrans_gag_dom"/>
</dbReference>
<dbReference type="Pfam" id="PF03732">
    <property type="entry name" value="Retrotrans_gag"/>
    <property type="match status" value="1"/>
</dbReference>
<feature type="compositionally biased region" description="Basic and acidic residues" evidence="1">
    <location>
        <begin position="68"/>
        <end position="77"/>
    </location>
</feature>
<organism evidence="3 4">
    <name type="scientific">Cuscuta campestris</name>
    <dbReference type="NCBI Taxonomy" id="132261"/>
    <lineage>
        <taxon>Eukaryota</taxon>
        <taxon>Viridiplantae</taxon>
        <taxon>Streptophyta</taxon>
        <taxon>Embryophyta</taxon>
        <taxon>Tracheophyta</taxon>
        <taxon>Spermatophyta</taxon>
        <taxon>Magnoliopsida</taxon>
        <taxon>eudicotyledons</taxon>
        <taxon>Gunneridae</taxon>
        <taxon>Pentapetalae</taxon>
        <taxon>asterids</taxon>
        <taxon>lamiids</taxon>
        <taxon>Solanales</taxon>
        <taxon>Convolvulaceae</taxon>
        <taxon>Cuscuteae</taxon>
        <taxon>Cuscuta</taxon>
        <taxon>Cuscuta subgen. Grammica</taxon>
        <taxon>Cuscuta sect. Cleistogrammica</taxon>
    </lineage>
</organism>
<evidence type="ECO:0000256" key="1">
    <source>
        <dbReference type="SAM" id="MobiDB-lite"/>
    </source>
</evidence>